<gene>
    <name evidence="2" type="ORF">CORC01_00580</name>
</gene>
<dbReference type="OrthoDB" id="4840406at2759"/>
<name>A0A1G4BS73_9PEZI</name>
<evidence type="ECO:0000256" key="1">
    <source>
        <dbReference type="SAM" id="SignalP"/>
    </source>
</evidence>
<keyword evidence="1" id="KW-0732">Signal</keyword>
<sequence>MALRHFLTLFLATSAAASTTQTDDKASTELDSELVRFEDYLDHKASLGTDGAQALEVSRLCDLWLCLGPDFTGECSQWCYYKNELQRFDERKQREQTLSVKFTESDRCFFHATGEVGCDFDTLTSSKTWHQMIYKGKNGNFDANMKGKMGCMTCSDNTPRSGSV</sequence>
<dbReference type="Proteomes" id="UP000176998">
    <property type="component" value="Unassembled WGS sequence"/>
</dbReference>
<dbReference type="RefSeq" id="XP_022481376.1">
    <property type="nucleotide sequence ID" value="XM_022612237.1"/>
</dbReference>
<keyword evidence="3" id="KW-1185">Reference proteome</keyword>
<protein>
    <submittedName>
        <fullName evidence="2">Uncharacterized protein</fullName>
    </submittedName>
</protein>
<reference evidence="2 3" key="1">
    <citation type="submission" date="2016-09" db="EMBL/GenBank/DDBJ databases">
        <authorList>
            <person name="Capua I."/>
            <person name="De Benedictis P."/>
            <person name="Joannis T."/>
            <person name="Lombin L.H."/>
            <person name="Cattoli G."/>
        </authorList>
    </citation>
    <scope>NUCLEOTIDE SEQUENCE [LARGE SCALE GENOMIC DNA]</scope>
    <source>
        <strain evidence="2 3">IMI 309357</strain>
    </source>
</reference>
<comment type="caution">
    <text evidence="2">The sequence shown here is derived from an EMBL/GenBank/DDBJ whole genome shotgun (WGS) entry which is preliminary data.</text>
</comment>
<dbReference type="GeneID" id="34553747"/>
<dbReference type="AlphaFoldDB" id="A0A1G4BS73"/>
<evidence type="ECO:0000313" key="3">
    <source>
        <dbReference type="Proteomes" id="UP000176998"/>
    </source>
</evidence>
<feature type="chain" id="PRO_5009603270" evidence="1">
    <location>
        <begin position="18"/>
        <end position="164"/>
    </location>
</feature>
<dbReference type="EMBL" id="MJBS01000003">
    <property type="protein sequence ID" value="OHF04241.1"/>
    <property type="molecule type" value="Genomic_DNA"/>
</dbReference>
<proteinExistence type="predicted"/>
<accession>A0A1G4BS73</accession>
<feature type="signal peptide" evidence="1">
    <location>
        <begin position="1"/>
        <end position="17"/>
    </location>
</feature>
<evidence type="ECO:0000313" key="2">
    <source>
        <dbReference type="EMBL" id="OHF04241.1"/>
    </source>
</evidence>
<organism evidence="2 3">
    <name type="scientific">Colletotrichum orchidophilum</name>
    <dbReference type="NCBI Taxonomy" id="1209926"/>
    <lineage>
        <taxon>Eukaryota</taxon>
        <taxon>Fungi</taxon>
        <taxon>Dikarya</taxon>
        <taxon>Ascomycota</taxon>
        <taxon>Pezizomycotina</taxon>
        <taxon>Sordariomycetes</taxon>
        <taxon>Hypocreomycetidae</taxon>
        <taxon>Glomerellales</taxon>
        <taxon>Glomerellaceae</taxon>
        <taxon>Colletotrichum</taxon>
    </lineage>
</organism>